<comment type="function">
    <text evidence="5">Regulatory protein of the TOL plasmid xyl operons. XylS activates the xylXYZLTEGFJQKIH operon required for the degradation of toluene, m-xylene and p-xylene.</text>
</comment>
<dbReference type="GO" id="GO:0016301">
    <property type="term" value="F:kinase activity"/>
    <property type="evidence" value="ECO:0007669"/>
    <property type="project" value="UniProtKB-KW"/>
</dbReference>
<dbReference type="InterPro" id="IPR018060">
    <property type="entry name" value="HTH_AraC"/>
</dbReference>
<dbReference type="Gene3D" id="1.10.10.60">
    <property type="entry name" value="Homeodomain-like"/>
    <property type="match status" value="1"/>
</dbReference>
<evidence type="ECO:0000256" key="1">
    <source>
        <dbReference type="ARBA" id="ARBA00022777"/>
    </source>
</evidence>
<dbReference type="Pfam" id="PF08448">
    <property type="entry name" value="PAS_4"/>
    <property type="match status" value="1"/>
</dbReference>
<dbReference type="AlphaFoldDB" id="A0A4R6UBU9"/>
<keyword evidence="1" id="KW-0418">Kinase</keyword>
<keyword evidence="4" id="KW-0804">Transcription</keyword>
<dbReference type="CDD" id="cd00130">
    <property type="entry name" value="PAS"/>
    <property type="match status" value="1"/>
</dbReference>
<dbReference type="PANTHER" id="PTHR46796:SF13">
    <property type="entry name" value="HTH-TYPE TRANSCRIPTIONAL ACTIVATOR RHAS"/>
    <property type="match status" value="1"/>
</dbReference>
<dbReference type="Gene3D" id="3.30.450.20">
    <property type="entry name" value="PAS domain"/>
    <property type="match status" value="1"/>
</dbReference>
<dbReference type="InterPro" id="IPR035965">
    <property type="entry name" value="PAS-like_dom_sf"/>
</dbReference>
<feature type="domain" description="HTH araC/xylS-type" evidence="6">
    <location>
        <begin position="149"/>
        <end position="247"/>
    </location>
</feature>
<dbReference type="GO" id="GO:0043565">
    <property type="term" value="F:sequence-specific DNA binding"/>
    <property type="evidence" value="ECO:0007669"/>
    <property type="project" value="InterPro"/>
</dbReference>
<keyword evidence="3 7" id="KW-0238">DNA-binding</keyword>
<evidence type="ECO:0000259" key="6">
    <source>
        <dbReference type="PROSITE" id="PS01124"/>
    </source>
</evidence>
<evidence type="ECO:0000256" key="2">
    <source>
        <dbReference type="ARBA" id="ARBA00023015"/>
    </source>
</evidence>
<proteinExistence type="predicted"/>
<dbReference type="SMART" id="SM00342">
    <property type="entry name" value="HTH_ARAC"/>
    <property type="match status" value="1"/>
</dbReference>
<dbReference type="PANTHER" id="PTHR46796">
    <property type="entry name" value="HTH-TYPE TRANSCRIPTIONAL ACTIVATOR RHAS-RELATED"/>
    <property type="match status" value="1"/>
</dbReference>
<evidence type="ECO:0000256" key="4">
    <source>
        <dbReference type="ARBA" id="ARBA00023163"/>
    </source>
</evidence>
<dbReference type="InterPro" id="IPR000014">
    <property type="entry name" value="PAS"/>
</dbReference>
<comment type="caution">
    <text evidence="7">The sequence shown here is derived from an EMBL/GenBank/DDBJ whole genome shotgun (WGS) entry which is preliminary data.</text>
</comment>
<protein>
    <submittedName>
        <fullName evidence="7">AraC-like DNA-binding protein</fullName>
    </submittedName>
</protein>
<evidence type="ECO:0000313" key="8">
    <source>
        <dbReference type="Proteomes" id="UP000295375"/>
    </source>
</evidence>
<dbReference type="InterPro" id="IPR013656">
    <property type="entry name" value="PAS_4"/>
</dbReference>
<name>A0A4R6UBU9_9GAMM</name>
<dbReference type="InterPro" id="IPR009057">
    <property type="entry name" value="Homeodomain-like_sf"/>
</dbReference>
<evidence type="ECO:0000256" key="3">
    <source>
        <dbReference type="ARBA" id="ARBA00023125"/>
    </source>
</evidence>
<dbReference type="Proteomes" id="UP000295375">
    <property type="component" value="Unassembled WGS sequence"/>
</dbReference>
<keyword evidence="2" id="KW-0805">Transcription regulation</keyword>
<dbReference type="InterPro" id="IPR050204">
    <property type="entry name" value="AraC_XylS_family_regulators"/>
</dbReference>
<evidence type="ECO:0000256" key="5">
    <source>
        <dbReference type="ARBA" id="ARBA00037345"/>
    </source>
</evidence>
<keyword evidence="8" id="KW-1185">Reference proteome</keyword>
<dbReference type="SUPFAM" id="SSF46689">
    <property type="entry name" value="Homeodomain-like"/>
    <property type="match status" value="2"/>
</dbReference>
<reference evidence="7 8" key="1">
    <citation type="submission" date="2019-03" db="EMBL/GenBank/DDBJ databases">
        <title>Genomic Encyclopedia of Type Strains, Phase IV (KMG-IV): sequencing the most valuable type-strain genomes for metagenomic binning, comparative biology and taxonomic classification.</title>
        <authorList>
            <person name="Goeker M."/>
        </authorList>
    </citation>
    <scope>NUCLEOTIDE SEQUENCE [LARGE SCALE GENOMIC DNA]</scope>
    <source>
        <strain evidence="7 8">DSM 103792</strain>
    </source>
</reference>
<evidence type="ECO:0000313" key="7">
    <source>
        <dbReference type="EMBL" id="TDQ44138.1"/>
    </source>
</evidence>
<keyword evidence="1" id="KW-0808">Transferase</keyword>
<sequence length="253" mass="28842">MLTDSLKKWRGQFLEQVADPFFMETMFDSMPDLFFYIKDVKGHYVLISDAIVERCGLKHKHEAIGKTAFDLFPEVMAKRYTEQDEKIIATGRPLIDSLDLTVFNNRRRGWCLTTKHPLRNRKNAIVGLACLSKDLIEPSTLGFVDEQLSAATDYVRENYSENISLEALAKIAHLSVSQLDRRIKRIFNLTTGQFIIKTRVDAVARLLLETEQPAGTIAIDCGFCDQSAMSKQFRQVTGFTPSAYRKFFAAEQI</sequence>
<gene>
    <name evidence="7" type="ORF">EV696_12620</name>
</gene>
<accession>A0A4R6UBU9</accession>
<dbReference type="PROSITE" id="PS01124">
    <property type="entry name" value="HTH_ARAC_FAMILY_2"/>
    <property type="match status" value="1"/>
</dbReference>
<dbReference type="GO" id="GO:0003700">
    <property type="term" value="F:DNA-binding transcription factor activity"/>
    <property type="evidence" value="ECO:0007669"/>
    <property type="project" value="InterPro"/>
</dbReference>
<organism evidence="7 8">
    <name type="scientific">Permianibacter aggregans</name>
    <dbReference type="NCBI Taxonomy" id="1510150"/>
    <lineage>
        <taxon>Bacteria</taxon>
        <taxon>Pseudomonadati</taxon>
        <taxon>Pseudomonadota</taxon>
        <taxon>Gammaproteobacteria</taxon>
        <taxon>Pseudomonadales</taxon>
        <taxon>Pseudomonadaceae</taxon>
        <taxon>Permianibacter</taxon>
    </lineage>
</organism>
<dbReference type="SUPFAM" id="SSF55785">
    <property type="entry name" value="PYP-like sensor domain (PAS domain)"/>
    <property type="match status" value="1"/>
</dbReference>
<dbReference type="Pfam" id="PF12833">
    <property type="entry name" value="HTH_18"/>
    <property type="match status" value="1"/>
</dbReference>
<dbReference type="EMBL" id="SNYM01000026">
    <property type="protein sequence ID" value="TDQ44138.1"/>
    <property type="molecule type" value="Genomic_DNA"/>
</dbReference>
<dbReference type="RefSeq" id="WP_198325195.1">
    <property type="nucleotide sequence ID" value="NZ_CP037953.1"/>
</dbReference>